<reference evidence="1 2" key="1">
    <citation type="submission" date="2024-07" db="EMBL/GenBank/DDBJ databases">
        <title>Section-level genome sequencing and comparative genomics of Aspergillus sections Usti and Cavernicolus.</title>
        <authorList>
            <consortium name="Lawrence Berkeley National Laboratory"/>
            <person name="Nybo J.L."/>
            <person name="Vesth T.C."/>
            <person name="Theobald S."/>
            <person name="Frisvad J.C."/>
            <person name="Larsen T.O."/>
            <person name="Kjaerboelling I."/>
            <person name="Rothschild-Mancinelli K."/>
            <person name="Lyhne E.K."/>
            <person name="Kogle M.E."/>
            <person name="Barry K."/>
            <person name="Clum A."/>
            <person name="Na H."/>
            <person name="Ledsgaard L."/>
            <person name="Lin J."/>
            <person name="Lipzen A."/>
            <person name="Kuo A."/>
            <person name="Riley R."/>
            <person name="Mondo S."/>
            <person name="Labutti K."/>
            <person name="Haridas S."/>
            <person name="Pangalinan J."/>
            <person name="Salamov A.A."/>
            <person name="Simmons B.A."/>
            <person name="Magnuson J.K."/>
            <person name="Chen J."/>
            <person name="Drula E."/>
            <person name="Henrissat B."/>
            <person name="Wiebenga A."/>
            <person name="Lubbers R.J."/>
            <person name="Gomes A.C."/>
            <person name="Makela M.R."/>
            <person name="Stajich J."/>
            <person name="Grigoriev I.V."/>
            <person name="Mortensen U.H."/>
            <person name="De Vries R.P."/>
            <person name="Baker S.E."/>
            <person name="Andersen M.R."/>
        </authorList>
    </citation>
    <scope>NUCLEOTIDE SEQUENCE [LARGE SCALE GENOMIC DNA]</scope>
    <source>
        <strain evidence="1 2">CBS 123904</strain>
    </source>
</reference>
<evidence type="ECO:0000313" key="1">
    <source>
        <dbReference type="EMBL" id="KAL2833956.1"/>
    </source>
</evidence>
<dbReference type="SUPFAM" id="SSF52047">
    <property type="entry name" value="RNI-like"/>
    <property type="match status" value="1"/>
</dbReference>
<organism evidence="1 2">
    <name type="scientific">Aspergillus pseudoustus</name>
    <dbReference type="NCBI Taxonomy" id="1810923"/>
    <lineage>
        <taxon>Eukaryota</taxon>
        <taxon>Fungi</taxon>
        <taxon>Dikarya</taxon>
        <taxon>Ascomycota</taxon>
        <taxon>Pezizomycotina</taxon>
        <taxon>Eurotiomycetes</taxon>
        <taxon>Eurotiomycetidae</taxon>
        <taxon>Eurotiales</taxon>
        <taxon>Aspergillaceae</taxon>
        <taxon>Aspergillus</taxon>
        <taxon>Aspergillus subgen. Nidulantes</taxon>
    </lineage>
</organism>
<gene>
    <name evidence="1" type="ORF">BJY01DRAFT_89753</name>
</gene>
<sequence length="601" mass="69404">MPNALLLPEILRLVIENVEGIPDLLSCACVNKAWNEEALRRLYHGSLNNLHFRTPDMGSLNCLLVASRERFVRNMSFVKHLLIAPEIAGRTTPPFTQEPQLVSLDYCRALSRDEDSERLLRPNGKGPSSIVIPYSVVPYFGASADWSDRAPELLVSPNVQYLGLDIGYFEWLYLELEPDMYSHLRALTIYKQRREDEGDIQRVCSMLAHCNLEFFHLEEDVNETAPIDAELVVEELIRFRQDTSCLLTALRSHHNLRALALMYKNYFPPSSSAPDVLPSEKEQCPWPNLQALYAGQGYDTQYWTQHFNLFESLQILRLRIVIDGDSGEFGIPFQAITKFRGLRALQLEFYVPTGAEGLLDIVKHCTLLRRLSVNELKDLSASVISDLLPYLPRIERLELDSKKFRADGKLLEELAAHCPRLTFVDLKNARLWLPLAQLKNVKPLERLEWMRFGSIYFENPRNLMKPDVMPVLLSEWRRVFPRLRGPACEADEPYWVEHMLSEGWSGFMKKYQPMSFINLTDNTTSSEPDLSFDETSGSPWRRFRELLWGALGFKVPPRRFYPPMKHMWQSDLEIETIGWPVVPLLAFQFQSMFGQSRAWAS</sequence>
<name>A0ABR4J1R1_9EURO</name>
<evidence type="ECO:0000313" key="2">
    <source>
        <dbReference type="Proteomes" id="UP001610446"/>
    </source>
</evidence>
<dbReference type="InterPro" id="IPR032675">
    <property type="entry name" value="LRR_dom_sf"/>
</dbReference>
<accession>A0ABR4J1R1</accession>
<dbReference type="EMBL" id="JBFXLU010000234">
    <property type="protein sequence ID" value="KAL2833956.1"/>
    <property type="molecule type" value="Genomic_DNA"/>
</dbReference>
<comment type="caution">
    <text evidence="1">The sequence shown here is derived from an EMBL/GenBank/DDBJ whole genome shotgun (WGS) entry which is preliminary data.</text>
</comment>
<dbReference type="Proteomes" id="UP001610446">
    <property type="component" value="Unassembled WGS sequence"/>
</dbReference>
<evidence type="ECO:0008006" key="3">
    <source>
        <dbReference type="Google" id="ProtNLM"/>
    </source>
</evidence>
<protein>
    <recommendedName>
        <fullName evidence="3">F-box domain-containing protein</fullName>
    </recommendedName>
</protein>
<dbReference type="Gene3D" id="3.80.10.10">
    <property type="entry name" value="Ribonuclease Inhibitor"/>
    <property type="match status" value="1"/>
</dbReference>
<keyword evidence="2" id="KW-1185">Reference proteome</keyword>
<proteinExistence type="predicted"/>